<evidence type="ECO:0008006" key="3">
    <source>
        <dbReference type="Google" id="ProtNLM"/>
    </source>
</evidence>
<sequence length="320" mass="35590">MSKLQVFLENALREKSKQNSSHLGDRSQYVGASDIAGCSRKAVLNKLNPEDHDPMTLLRFARGHAAEDLIDGIFRAGGLTPQREVEVRHPDFPEILCHIDFLFRSNASGRLHVMELKTVNGIPDAPYESWVNQLHVQMGLLELHNPGLPIGGSILAVDLNAGVWKEFNSFTPNKILFNAMVIKGRHILSCLDAPEAAQIEPGILCGYCNHRETCPAFAGETPLPQEVQNLAARYLEKSRTRGELDKAIKNLKNEILAFTGTSFKGQSDTLQVCASEVGPSETVDARRLKEAYPEIYDEVKKERAGYTRLDIFRIRKQAAA</sequence>
<gene>
    <name evidence="1" type="ORF">B5V00_06710</name>
</gene>
<protein>
    <recommendedName>
        <fullName evidence="3">PD-(D/E)XK nuclease superfamily protein</fullName>
    </recommendedName>
</protein>
<reference evidence="1 2" key="1">
    <citation type="submission" date="2017-03" db="EMBL/GenBank/DDBJ databases">
        <title>Genome sequence of Geothermobacter sp. EPR-M, Deep-Sea Iron Reducer.</title>
        <authorList>
            <person name="Tully B."/>
            <person name="Savalia P."/>
            <person name="Abuyen K."/>
            <person name="Baughan C."/>
            <person name="Romero E."/>
            <person name="Ronkowski C."/>
            <person name="Torres B."/>
            <person name="Tremblay J."/>
            <person name="Trujillo A."/>
            <person name="Tyler M."/>
            <person name="Perez-Rodriguez I."/>
            <person name="Amend J."/>
        </authorList>
    </citation>
    <scope>NUCLEOTIDE SEQUENCE [LARGE SCALE GENOMIC DNA]</scope>
    <source>
        <strain evidence="1 2">EPR-M</strain>
    </source>
</reference>
<dbReference type="EMBL" id="NAAD01000006">
    <property type="protein sequence ID" value="ORJ61317.1"/>
    <property type="molecule type" value="Genomic_DNA"/>
</dbReference>
<comment type="caution">
    <text evidence="1">The sequence shown here is derived from an EMBL/GenBank/DDBJ whole genome shotgun (WGS) entry which is preliminary data.</text>
</comment>
<name>A0A1X0Y865_9BACT</name>
<organism evidence="1 2">
    <name type="scientific">Geothermobacter hydrogeniphilus</name>
    <dbReference type="NCBI Taxonomy" id="1969733"/>
    <lineage>
        <taxon>Bacteria</taxon>
        <taxon>Pseudomonadati</taxon>
        <taxon>Thermodesulfobacteriota</taxon>
        <taxon>Desulfuromonadia</taxon>
        <taxon>Desulfuromonadales</taxon>
        <taxon>Geothermobacteraceae</taxon>
        <taxon>Geothermobacter</taxon>
    </lineage>
</organism>
<dbReference type="RefSeq" id="WP_085009996.1">
    <property type="nucleotide sequence ID" value="NZ_NAAD01000006.1"/>
</dbReference>
<dbReference type="OrthoDB" id="5391691at2"/>
<dbReference type="InterPro" id="IPR011604">
    <property type="entry name" value="PDDEXK-like_dom_sf"/>
</dbReference>
<evidence type="ECO:0000313" key="2">
    <source>
        <dbReference type="Proteomes" id="UP000193136"/>
    </source>
</evidence>
<dbReference type="STRING" id="1969733.B5V00_06710"/>
<proteinExistence type="predicted"/>
<dbReference type="Proteomes" id="UP000193136">
    <property type="component" value="Unassembled WGS sequence"/>
</dbReference>
<evidence type="ECO:0000313" key="1">
    <source>
        <dbReference type="EMBL" id="ORJ61317.1"/>
    </source>
</evidence>
<dbReference type="AlphaFoldDB" id="A0A1X0Y865"/>
<keyword evidence="2" id="KW-1185">Reference proteome</keyword>
<accession>A0A1X0Y865</accession>
<dbReference type="Gene3D" id="3.90.320.10">
    <property type="match status" value="1"/>
</dbReference>